<dbReference type="CDD" id="cd03469">
    <property type="entry name" value="Rieske_RO_Alpha_N"/>
    <property type="match status" value="1"/>
</dbReference>
<comment type="cofactor">
    <cofactor evidence="1">
        <name>Fe cation</name>
        <dbReference type="ChEBI" id="CHEBI:24875"/>
    </cofactor>
</comment>
<dbReference type="PANTHER" id="PTHR43756">
    <property type="entry name" value="CHOLINE MONOOXYGENASE, CHLOROPLASTIC"/>
    <property type="match status" value="1"/>
</dbReference>
<dbReference type="PRINTS" id="PR00090">
    <property type="entry name" value="RNGDIOXGNASE"/>
</dbReference>
<evidence type="ECO:0000313" key="9">
    <source>
        <dbReference type="EMBL" id="SVA41811.1"/>
    </source>
</evidence>
<dbReference type="Pfam" id="PF00848">
    <property type="entry name" value="Ring_hydroxyl_A"/>
    <property type="match status" value="2"/>
</dbReference>
<keyword evidence="3" id="KW-0479">Metal-binding</keyword>
<dbReference type="PANTHER" id="PTHR43756:SF5">
    <property type="entry name" value="CHOLINE MONOOXYGENASE, CHLOROPLASTIC"/>
    <property type="match status" value="1"/>
</dbReference>
<dbReference type="Pfam" id="PF00355">
    <property type="entry name" value="Rieske"/>
    <property type="match status" value="1"/>
</dbReference>
<keyword evidence="5" id="KW-0408">Iron</keyword>
<keyword evidence="2" id="KW-0001">2Fe-2S</keyword>
<dbReference type="GO" id="GO:0005506">
    <property type="term" value="F:iron ion binding"/>
    <property type="evidence" value="ECO:0007669"/>
    <property type="project" value="InterPro"/>
</dbReference>
<proteinExistence type="predicted"/>
<dbReference type="GO" id="GO:0016491">
    <property type="term" value="F:oxidoreductase activity"/>
    <property type="evidence" value="ECO:0007669"/>
    <property type="project" value="UniProtKB-KW"/>
</dbReference>
<dbReference type="Gene3D" id="2.102.10.10">
    <property type="entry name" value="Rieske [2Fe-2S] iron-sulphur domain"/>
    <property type="match status" value="1"/>
</dbReference>
<accession>A0A381VP23</accession>
<feature type="domain" description="Rieske" evidence="8">
    <location>
        <begin position="49"/>
        <end position="155"/>
    </location>
</feature>
<keyword evidence="6" id="KW-0411">Iron-sulfur</keyword>
<evidence type="ECO:0000256" key="6">
    <source>
        <dbReference type="ARBA" id="ARBA00023014"/>
    </source>
</evidence>
<dbReference type="SUPFAM" id="SSF50022">
    <property type="entry name" value="ISP domain"/>
    <property type="match status" value="1"/>
</dbReference>
<dbReference type="EMBL" id="UINC01009320">
    <property type="protein sequence ID" value="SVA41811.1"/>
    <property type="molecule type" value="Genomic_DNA"/>
</dbReference>
<dbReference type="AlphaFoldDB" id="A0A381VP23"/>
<dbReference type="InterPro" id="IPR017941">
    <property type="entry name" value="Rieske_2Fe-2S"/>
</dbReference>
<evidence type="ECO:0000259" key="8">
    <source>
        <dbReference type="PROSITE" id="PS51296"/>
    </source>
</evidence>
<keyword evidence="4" id="KW-0560">Oxidoreductase</keyword>
<dbReference type="InterPro" id="IPR015879">
    <property type="entry name" value="Ring_hydroxy_dOase_asu_C_dom"/>
</dbReference>
<evidence type="ECO:0000256" key="4">
    <source>
        <dbReference type="ARBA" id="ARBA00023002"/>
    </source>
</evidence>
<dbReference type="GO" id="GO:0051537">
    <property type="term" value="F:2 iron, 2 sulfur cluster binding"/>
    <property type="evidence" value="ECO:0007669"/>
    <property type="project" value="UniProtKB-KW"/>
</dbReference>
<dbReference type="Gene3D" id="3.90.380.10">
    <property type="entry name" value="Naphthalene 1,2-dioxygenase Alpha Subunit, Chain A, domain 1"/>
    <property type="match status" value="2"/>
</dbReference>
<feature type="region of interest" description="Disordered" evidence="7">
    <location>
        <begin position="366"/>
        <end position="389"/>
    </location>
</feature>
<dbReference type="InterPro" id="IPR036922">
    <property type="entry name" value="Rieske_2Fe-2S_sf"/>
</dbReference>
<evidence type="ECO:0000256" key="1">
    <source>
        <dbReference type="ARBA" id="ARBA00001962"/>
    </source>
</evidence>
<evidence type="ECO:0000256" key="5">
    <source>
        <dbReference type="ARBA" id="ARBA00023004"/>
    </source>
</evidence>
<dbReference type="InterPro" id="IPR001663">
    <property type="entry name" value="Rng_hydr_dOase-A"/>
</dbReference>
<evidence type="ECO:0000256" key="3">
    <source>
        <dbReference type="ARBA" id="ARBA00022723"/>
    </source>
</evidence>
<evidence type="ECO:0000256" key="2">
    <source>
        <dbReference type="ARBA" id="ARBA00022714"/>
    </source>
</evidence>
<name>A0A381VP23_9ZZZZ</name>
<dbReference type="PROSITE" id="PS51296">
    <property type="entry name" value="RIESKE"/>
    <property type="match status" value="1"/>
</dbReference>
<sequence length="478" mass="56015">MDKIIKDPSAMDGKDSSNLRGDPITNDRYFCKDFMAKEWEHMWTKVWLLAGREVQIKEPGDYLVHDLMKESVIIVRQKDGSIRGFYNSCAHRGQRLVECNSSQDSFRCPYHDWQYGLNGEVIGCPDEDDYPQGSPVGKIKLVEVRVDTWDGFIFYTMNDEAPELLEYLDPITEIYKNHNFKDQIRAQWVRVELDVNWKFFCDNFNESYHTRFVHPQVPSVIDQDHFTSRYEIFPKGHARIIQMGRPSLRDRIKEDEVHPFKMILEDWGIDVGKYPDYETLSEQGWIDLKKAKRKLYKEKGYHHYENLTDEELTESPFQFVFPNIAMGVQADGCILLNWFPHPTDPEKCFFDLWDMGYPIGGSAKGIGKTGRDTDQEFTSTSAGIGKKDRDTDQEFISRTKVNPVKLQEVELDFRDYDNGKGVEDLWDHVVYQDWKLTDGARLGLRSKGYQEPYLAAQETRVRYFHETLHDYLNSKPPR</sequence>
<dbReference type="SUPFAM" id="SSF55961">
    <property type="entry name" value="Bet v1-like"/>
    <property type="match status" value="1"/>
</dbReference>
<gene>
    <name evidence="9" type="ORF">METZ01_LOCUS94665</name>
</gene>
<reference evidence="9" key="1">
    <citation type="submission" date="2018-05" db="EMBL/GenBank/DDBJ databases">
        <authorList>
            <person name="Lanie J.A."/>
            <person name="Ng W.-L."/>
            <person name="Kazmierczak K.M."/>
            <person name="Andrzejewski T.M."/>
            <person name="Davidsen T.M."/>
            <person name="Wayne K.J."/>
            <person name="Tettelin H."/>
            <person name="Glass J.I."/>
            <person name="Rusch D."/>
            <person name="Podicherti R."/>
            <person name="Tsui H.-C.T."/>
            <person name="Winkler M.E."/>
        </authorList>
    </citation>
    <scope>NUCLEOTIDE SEQUENCE</scope>
</reference>
<evidence type="ECO:0000256" key="7">
    <source>
        <dbReference type="SAM" id="MobiDB-lite"/>
    </source>
</evidence>
<organism evidence="9">
    <name type="scientific">marine metagenome</name>
    <dbReference type="NCBI Taxonomy" id="408172"/>
    <lineage>
        <taxon>unclassified sequences</taxon>
        <taxon>metagenomes</taxon>
        <taxon>ecological metagenomes</taxon>
    </lineage>
</organism>
<protein>
    <recommendedName>
        <fullName evidence="8">Rieske domain-containing protein</fullName>
    </recommendedName>
</protein>